<dbReference type="InterPro" id="IPR000435">
    <property type="entry name" value="Tektins"/>
</dbReference>
<proteinExistence type="inferred from homology"/>
<keyword evidence="7 12" id="KW-0969">Cilium</keyword>
<accession>A0A7K9T8Z3</accession>
<dbReference type="PANTHER" id="PTHR19960:SF23">
    <property type="entry name" value="TEKTIN-5"/>
    <property type="match status" value="1"/>
</dbReference>
<comment type="caution">
    <text evidence="14">The sequence shown here is derived from an EMBL/GenBank/DDBJ whole genome shotgun (WGS) entry which is preliminary data.</text>
</comment>
<keyword evidence="15" id="KW-1185">Reference proteome</keyword>
<keyword evidence="9 12" id="KW-0966">Cell projection</keyword>
<dbReference type="AlphaFoldDB" id="A0A7K9T8Z3"/>
<evidence type="ECO:0000256" key="12">
    <source>
        <dbReference type="RuleBase" id="RU367040"/>
    </source>
</evidence>
<sequence>MELWGTTQLSSYCGRRKSSLFPDLAPISTTKDAYRSYSLPGYRQLGSWKPGALHRVALVPPSPDNPSGRPAPILPAFRSSLHSRYSTRDWQHANLLQLKSSEASRCSAGRLNADSMRLMQDKDQLTYHMQEDSRRNLGERMSNIDFWRSELTYELECLLKETLDLETAKKRLERAVDEMQGPLKTALECLYHREKRKGIDLVHDEVEKSLMKEVDVFKDCQETMTKLAQKMDQQLGINRDAQHALERDLSDKNSAHFIDEKCFNLRNTSDSISFYHGVEKADGTVSVPSTWAKFSDDNIRCSQHARANSVKLREDAELGLESTSEEMWNCFISTNLAFNNRIADVADAKNKLEAQLAKILQEILQTEDTIVLLERSILATEQSLRVAQTRLEGRNKRPNIELCRDAPQLRLVNEAFTLENTLQTLKQRLQEARDALQTLIFNKSELEHDISVKANSFFIDKHCMDQRKVFPSTPRLTGY</sequence>
<evidence type="ECO:0000313" key="14">
    <source>
        <dbReference type="EMBL" id="NXI44957.1"/>
    </source>
</evidence>
<comment type="function">
    <text evidence="10">Sperm-specific microtubule inner protein (MIP) part of the dynein-decorated doublet microtubules (DMTs) in flagellar axoneme. Forms an extensive interaction network in different conformations that reinforces the helix bundle composed by other tektin proteins (TEKT1 to TEKT4) and MIPs to anchor the tektin bundle onto the tubulin wall of A-tubule of the sperm flagellum.</text>
</comment>
<dbReference type="Pfam" id="PF03148">
    <property type="entry name" value="Tektin"/>
    <property type="match status" value="1"/>
</dbReference>
<dbReference type="Proteomes" id="UP000566440">
    <property type="component" value="Unassembled WGS sequence"/>
</dbReference>
<dbReference type="GO" id="GO:0060271">
    <property type="term" value="P:cilium assembly"/>
    <property type="evidence" value="ECO:0007669"/>
    <property type="project" value="UniProtKB-UniRule"/>
</dbReference>
<evidence type="ECO:0000313" key="15">
    <source>
        <dbReference type="Proteomes" id="UP000566440"/>
    </source>
</evidence>
<evidence type="ECO:0000256" key="9">
    <source>
        <dbReference type="ARBA" id="ARBA00023273"/>
    </source>
</evidence>
<evidence type="ECO:0000256" key="10">
    <source>
        <dbReference type="ARBA" id="ARBA00046061"/>
    </source>
</evidence>
<evidence type="ECO:0000256" key="3">
    <source>
        <dbReference type="ARBA" id="ARBA00022490"/>
    </source>
</evidence>
<keyword evidence="3" id="KW-0963">Cytoplasm</keyword>
<evidence type="ECO:0000256" key="8">
    <source>
        <dbReference type="ARBA" id="ARBA00023212"/>
    </source>
</evidence>
<feature type="non-terminal residue" evidence="14">
    <location>
        <position position="1"/>
    </location>
</feature>
<dbReference type="OrthoDB" id="9886517at2759"/>
<evidence type="ECO:0000256" key="5">
    <source>
        <dbReference type="ARBA" id="ARBA00022846"/>
    </source>
</evidence>
<organism evidence="14 15">
    <name type="scientific">Galbula dea</name>
    <dbReference type="NCBI Taxonomy" id="1109041"/>
    <lineage>
        <taxon>Eukaryota</taxon>
        <taxon>Metazoa</taxon>
        <taxon>Chordata</taxon>
        <taxon>Craniata</taxon>
        <taxon>Vertebrata</taxon>
        <taxon>Euteleostomi</taxon>
        <taxon>Archelosauria</taxon>
        <taxon>Archosauria</taxon>
        <taxon>Dinosauria</taxon>
        <taxon>Saurischia</taxon>
        <taxon>Theropoda</taxon>
        <taxon>Coelurosauria</taxon>
        <taxon>Aves</taxon>
        <taxon>Neognathae</taxon>
        <taxon>Neoaves</taxon>
        <taxon>Telluraves</taxon>
        <taxon>Coraciimorphae</taxon>
        <taxon>Piciformes</taxon>
        <taxon>Galbulidae</taxon>
        <taxon>Galbula</taxon>
    </lineage>
</organism>
<comment type="subcellular location">
    <subcellularLocation>
        <location evidence="12">Cytoplasm</location>
        <location evidence="12">Cytoskeleton</location>
        <location evidence="12">Cilium axoneme</location>
    </subcellularLocation>
    <subcellularLocation>
        <location evidence="1">Cytoplasm</location>
        <location evidence="1">Cytoskeleton</location>
        <location evidence="1">Flagellum axoneme</location>
    </subcellularLocation>
</comment>
<name>A0A7K9T8Z3_9PICI</name>
<reference evidence="14 15" key="1">
    <citation type="submission" date="2019-09" db="EMBL/GenBank/DDBJ databases">
        <title>Bird 10,000 Genomes (B10K) Project - Family phase.</title>
        <authorList>
            <person name="Zhang G."/>
        </authorList>
    </citation>
    <scope>NUCLEOTIDE SEQUENCE [LARGE SCALE GENOMIC DNA]</scope>
    <source>
        <strain evidence="14">B10K-DU-001-62</strain>
        <tissue evidence="14">Muscle</tissue>
    </source>
</reference>
<evidence type="ECO:0000256" key="4">
    <source>
        <dbReference type="ARBA" id="ARBA00022843"/>
    </source>
</evidence>
<dbReference type="GO" id="GO:0005634">
    <property type="term" value="C:nucleus"/>
    <property type="evidence" value="ECO:0007669"/>
    <property type="project" value="TreeGrafter"/>
</dbReference>
<evidence type="ECO:0000256" key="6">
    <source>
        <dbReference type="ARBA" id="ARBA00023054"/>
    </source>
</evidence>
<keyword evidence="4" id="KW-0832">Ubl conjugation</keyword>
<evidence type="ECO:0000256" key="1">
    <source>
        <dbReference type="ARBA" id="ARBA00004611"/>
    </source>
</evidence>
<dbReference type="PRINTS" id="PR00511">
    <property type="entry name" value="TEKTIN"/>
</dbReference>
<evidence type="ECO:0000256" key="2">
    <source>
        <dbReference type="ARBA" id="ARBA00007209"/>
    </source>
</evidence>
<keyword evidence="8" id="KW-0206">Cytoskeleton</keyword>
<dbReference type="InterPro" id="IPR048256">
    <property type="entry name" value="Tektin-like"/>
</dbReference>
<evidence type="ECO:0000256" key="13">
    <source>
        <dbReference type="SAM" id="Coils"/>
    </source>
</evidence>
<dbReference type="PANTHER" id="PTHR19960">
    <property type="entry name" value="TEKTIN"/>
    <property type="match status" value="1"/>
</dbReference>
<gene>
    <name evidence="14" type="primary">Tekt5</name>
    <name evidence="14" type="ORF">GALDEA_R06411</name>
</gene>
<dbReference type="GO" id="GO:0005930">
    <property type="term" value="C:axoneme"/>
    <property type="evidence" value="ECO:0007669"/>
    <property type="project" value="UniProtKB-SubCell"/>
</dbReference>
<evidence type="ECO:0000256" key="7">
    <source>
        <dbReference type="ARBA" id="ARBA00023069"/>
    </source>
</evidence>
<dbReference type="GO" id="GO:0015630">
    <property type="term" value="C:microtubule cytoskeleton"/>
    <property type="evidence" value="ECO:0007669"/>
    <property type="project" value="UniProtKB-UniRule"/>
</dbReference>
<keyword evidence="6 13" id="KW-0175">Coiled coil</keyword>
<feature type="coiled-coil region" evidence="13">
    <location>
        <begin position="415"/>
        <end position="449"/>
    </location>
</feature>
<dbReference type="EMBL" id="VWZX01008711">
    <property type="protein sequence ID" value="NXI44957.1"/>
    <property type="molecule type" value="Genomic_DNA"/>
</dbReference>
<dbReference type="GO" id="GO:0036126">
    <property type="term" value="C:sperm flagellum"/>
    <property type="evidence" value="ECO:0007669"/>
    <property type="project" value="TreeGrafter"/>
</dbReference>
<evidence type="ECO:0000256" key="11">
    <source>
        <dbReference type="ARBA" id="ARBA00047089"/>
    </source>
</evidence>
<comment type="similarity">
    <text evidence="2 12">Belongs to the tektin family.</text>
</comment>
<feature type="non-terminal residue" evidence="14">
    <location>
        <position position="479"/>
    </location>
</feature>
<feature type="coiled-coil region" evidence="13">
    <location>
        <begin position="342"/>
        <end position="369"/>
    </location>
</feature>
<protein>
    <recommendedName>
        <fullName evidence="12">Tektin</fullName>
    </recommendedName>
</protein>
<keyword evidence="5 12" id="KW-0282">Flagellum</keyword>
<comment type="subunit">
    <text evidence="11">Microtubule inner protein component of sperm flagellar doublet microtubules. Interacts with TEKT3.</text>
</comment>
<dbReference type="GO" id="GO:0060294">
    <property type="term" value="P:cilium movement involved in cell motility"/>
    <property type="evidence" value="ECO:0007669"/>
    <property type="project" value="UniProtKB-UniRule"/>
</dbReference>